<evidence type="ECO:0000259" key="4">
    <source>
        <dbReference type="PROSITE" id="PS50048"/>
    </source>
</evidence>
<evidence type="ECO:0000256" key="3">
    <source>
        <dbReference type="SAM" id="MobiDB-lite"/>
    </source>
</evidence>
<dbReference type="InterPro" id="IPR050613">
    <property type="entry name" value="Sec_Metabolite_Reg"/>
</dbReference>
<evidence type="ECO:0000256" key="2">
    <source>
        <dbReference type="ARBA" id="ARBA00023242"/>
    </source>
</evidence>
<keyword evidence="2" id="KW-0539">Nucleus</keyword>
<name>A0AAD2K7J1_9AGAR</name>
<dbReference type="PANTHER" id="PTHR31001">
    <property type="entry name" value="UNCHARACTERIZED TRANSCRIPTIONAL REGULATORY PROTEIN"/>
    <property type="match status" value="1"/>
</dbReference>
<dbReference type="EMBL" id="CAVNYO010000466">
    <property type="protein sequence ID" value="CAK5283238.1"/>
    <property type="molecule type" value="Genomic_DNA"/>
</dbReference>
<gene>
    <name evidence="5" type="ORF">MYCIT1_LOCUS35623</name>
</gene>
<dbReference type="Proteomes" id="UP001295794">
    <property type="component" value="Unassembled WGS sequence"/>
</dbReference>
<dbReference type="SUPFAM" id="SSF57701">
    <property type="entry name" value="Zn2/Cys6 DNA-binding domain"/>
    <property type="match status" value="1"/>
</dbReference>
<evidence type="ECO:0000256" key="1">
    <source>
        <dbReference type="ARBA" id="ARBA00004123"/>
    </source>
</evidence>
<reference evidence="5" key="1">
    <citation type="submission" date="2023-11" db="EMBL/GenBank/DDBJ databases">
        <authorList>
            <person name="De Vega J J."/>
            <person name="De Vega J J."/>
        </authorList>
    </citation>
    <scope>NUCLEOTIDE SEQUENCE</scope>
</reference>
<sequence length="262" mass="28864">MPPSPPASSSTPASDPVNVDHRKRRRNRTTQSCLNCHTTKRMCDRKRPCSRCTQLGLSGNCVYEIDDPEKRVAKSDQETRLTNRIAELEGVIRELKNKPHPRWLSGKSSTTSDVHSIRSYSPGSTSSDGPSFALSPRSEVPEVSAPSHFHRPGMCGCLNNLSCYNAMLELSLGLRQAADVLARSSSHRGNQGCALTVCIAEMDNMLKNSLLNDIPPPTAEQHHPVYFDHSIPDPCNSFVWDESFANEDFMSWLPGGPFGGGR</sequence>
<keyword evidence="6" id="KW-1185">Reference proteome</keyword>
<dbReference type="PANTHER" id="PTHR31001:SF81">
    <property type="entry name" value="ZN(II)2CYS6 TRANSCRIPTION FACTOR"/>
    <property type="match status" value="1"/>
</dbReference>
<dbReference type="GO" id="GO:0000981">
    <property type="term" value="F:DNA-binding transcription factor activity, RNA polymerase II-specific"/>
    <property type="evidence" value="ECO:0007669"/>
    <property type="project" value="InterPro"/>
</dbReference>
<feature type="region of interest" description="Disordered" evidence="3">
    <location>
        <begin position="99"/>
        <end position="138"/>
    </location>
</feature>
<evidence type="ECO:0000313" key="6">
    <source>
        <dbReference type="Proteomes" id="UP001295794"/>
    </source>
</evidence>
<dbReference type="PROSITE" id="PS00463">
    <property type="entry name" value="ZN2_CY6_FUNGAL_1"/>
    <property type="match status" value="1"/>
</dbReference>
<dbReference type="GO" id="GO:0005634">
    <property type="term" value="C:nucleus"/>
    <property type="evidence" value="ECO:0007669"/>
    <property type="project" value="UniProtKB-SubCell"/>
</dbReference>
<protein>
    <recommendedName>
        <fullName evidence="4">Zn(2)-C6 fungal-type domain-containing protein</fullName>
    </recommendedName>
</protein>
<dbReference type="AlphaFoldDB" id="A0AAD2K7J1"/>
<dbReference type="CDD" id="cd00067">
    <property type="entry name" value="GAL4"/>
    <property type="match status" value="1"/>
</dbReference>
<dbReference type="InterPro" id="IPR001138">
    <property type="entry name" value="Zn2Cys6_DnaBD"/>
</dbReference>
<accession>A0AAD2K7J1</accession>
<dbReference type="Pfam" id="PF00172">
    <property type="entry name" value="Zn_clus"/>
    <property type="match status" value="1"/>
</dbReference>
<proteinExistence type="predicted"/>
<evidence type="ECO:0000313" key="5">
    <source>
        <dbReference type="EMBL" id="CAK5283238.1"/>
    </source>
</evidence>
<dbReference type="PROSITE" id="PS50048">
    <property type="entry name" value="ZN2_CY6_FUNGAL_2"/>
    <property type="match status" value="1"/>
</dbReference>
<feature type="region of interest" description="Disordered" evidence="3">
    <location>
        <begin position="1"/>
        <end position="28"/>
    </location>
</feature>
<dbReference type="GO" id="GO:0008270">
    <property type="term" value="F:zinc ion binding"/>
    <property type="evidence" value="ECO:0007669"/>
    <property type="project" value="InterPro"/>
</dbReference>
<feature type="domain" description="Zn(2)-C6 fungal-type" evidence="4">
    <location>
        <begin position="32"/>
        <end position="63"/>
    </location>
</feature>
<dbReference type="SMART" id="SM00066">
    <property type="entry name" value="GAL4"/>
    <property type="match status" value="1"/>
</dbReference>
<feature type="compositionally biased region" description="Polar residues" evidence="3">
    <location>
        <begin position="106"/>
        <end position="129"/>
    </location>
</feature>
<dbReference type="InterPro" id="IPR036864">
    <property type="entry name" value="Zn2-C6_fun-type_DNA-bd_sf"/>
</dbReference>
<organism evidence="5 6">
    <name type="scientific">Mycena citricolor</name>
    <dbReference type="NCBI Taxonomy" id="2018698"/>
    <lineage>
        <taxon>Eukaryota</taxon>
        <taxon>Fungi</taxon>
        <taxon>Dikarya</taxon>
        <taxon>Basidiomycota</taxon>
        <taxon>Agaricomycotina</taxon>
        <taxon>Agaricomycetes</taxon>
        <taxon>Agaricomycetidae</taxon>
        <taxon>Agaricales</taxon>
        <taxon>Marasmiineae</taxon>
        <taxon>Mycenaceae</taxon>
        <taxon>Mycena</taxon>
    </lineage>
</organism>
<dbReference type="Gene3D" id="4.10.240.10">
    <property type="entry name" value="Zn(2)-C6 fungal-type DNA-binding domain"/>
    <property type="match status" value="1"/>
</dbReference>
<comment type="caution">
    <text evidence="5">The sequence shown here is derived from an EMBL/GenBank/DDBJ whole genome shotgun (WGS) entry which is preliminary data.</text>
</comment>
<comment type="subcellular location">
    <subcellularLocation>
        <location evidence="1">Nucleus</location>
    </subcellularLocation>
</comment>